<evidence type="ECO:0008006" key="6">
    <source>
        <dbReference type="Google" id="ProtNLM"/>
    </source>
</evidence>
<keyword evidence="1" id="KW-0472">Membrane</keyword>
<keyword evidence="1" id="KW-1133">Transmembrane helix</keyword>
<reference evidence="3" key="1">
    <citation type="submission" date="2016-11" db="EMBL/GenBank/DDBJ databases">
        <authorList>
            <person name="Jaros S."/>
            <person name="Januszkiewicz K."/>
            <person name="Wedrychowicz H."/>
        </authorList>
    </citation>
    <scope>NUCLEOTIDE SEQUENCE [LARGE SCALE GENOMIC DNA]</scope>
    <source>
        <strain evidence="3">DSM 19729</strain>
    </source>
</reference>
<proteinExistence type="predicted"/>
<evidence type="ECO:0000313" key="2">
    <source>
        <dbReference type="EMBL" id="PRZ27996.1"/>
    </source>
</evidence>
<feature type="transmembrane region" description="Helical" evidence="1">
    <location>
        <begin position="77"/>
        <end position="99"/>
    </location>
</feature>
<evidence type="ECO:0000313" key="4">
    <source>
        <dbReference type="Proteomes" id="UP000184384"/>
    </source>
</evidence>
<sequence length="174" mass="20369">MPTFGEKSMYSLEGEEANHLKSLNERFIRWQEKQIALLTFSINLLFTISIASVGLIINNFDKPIFKEKYAWGYILPQTVAFIITISSIFGIVALFCRLFDFRLTKTIIRKRILLFKVKNEIKYENCEELTQKKLNDKIKSLNCFTKYLGKATWCFFILQAVTFVIALILLIYKI</sequence>
<dbReference type="STRING" id="280093.SAMN05443373_101281"/>
<dbReference type="Proteomes" id="UP000184384">
    <property type="component" value="Unassembled WGS sequence"/>
</dbReference>
<gene>
    <name evidence="2" type="ORF">BC624_101281</name>
    <name evidence="3" type="ORF">SAMN05443373_101281</name>
</gene>
<organism evidence="3 4">
    <name type="scientific">Flavobacterium granuli</name>
    <dbReference type="NCBI Taxonomy" id="280093"/>
    <lineage>
        <taxon>Bacteria</taxon>
        <taxon>Pseudomonadati</taxon>
        <taxon>Bacteroidota</taxon>
        <taxon>Flavobacteriia</taxon>
        <taxon>Flavobacteriales</taxon>
        <taxon>Flavobacteriaceae</taxon>
        <taxon>Flavobacterium</taxon>
    </lineage>
</organism>
<dbReference type="RefSeq" id="WP_072938654.1">
    <property type="nucleotide sequence ID" value="NZ_FQWO01000001.1"/>
</dbReference>
<dbReference type="EMBL" id="PVUB01000001">
    <property type="protein sequence ID" value="PRZ27996.1"/>
    <property type="molecule type" value="Genomic_DNA"/>
</dbReference>
<dbReference type="Proteomes" id="UP000237771">
    <property type="component" value="Unassembled WGS sequence"/>
</dbReference>
<evidence type="ECO:0000313" key="3">
    <source>
        <dbReference type="EMBL" id="SHG28481.1"/>
    </source>
</evidence>
<dbReference type="EMBL" id="FQWO01000001">
    <property type="protein sequence ID" value="SHG28481.1"/>
    <property type="molecule type" value="Genomic_DNA"/>
</dbReference>
<accession>A0A1M5IJN3</accession>
<feature type="transmembrane region" description="Helical" evidence="1">
    <location>
        <begin position="35"/>
        <end position="57"/>
    </location>
</feature>
<protein>
    <recommendedName>
        <fullName evidence="6">SMODS and SLOG-associating 2TM effector domain-containing protein</fullName>
    </recommendedName>
</protein>
<evidence type="ECO:0000256" key="1">
    <source>
        <dbReference type="SAM" id="Phobius"/>
    </source>
</evidence>
<keyword evidence="5" id="KW-1185">Reference proteome</keyword>
<reference evidence="2 5" key="3">
    <citation type="submission" date="2018-03" db="EMBL/GenBank/DDBJ databases">
        <title>Genomic Encyclopedia of Archaeal and Bacterial Type Strains, Phase II (KMG-II): from individual species to whole genera.</title>
        <authorList>
            <person name="Goeker M."/>
        </authorList>
    </citation>
    <scope>NUCLEOTIDE SEQUENCE [LARGE SCALE GENOMIC DNA]</scope>
    <source>
        <strain evidence="2 5">DSM 17797</strain>
    </source>
</reference>
<evidence type="ECO:0000313" key="5">
    <source>
        <dbReference type="Proteomes" id="UP000237771"/>
    </source>
</evidence>
<reference evidence="4" key="2">
    <citation type="submission" date="2016-11" db="EMBL/GenBank/DDBJ databases">
        <authorList>
            <person name="Varghese N."/>
            <person name="Submissions S."/>
        </authorList>
    </citation>
    <scope>NUCLEOTIDE SEQUENCE [LARGE SCALE GENOMIC DNA]</scope>
    <source>
        <strain evidence="4">DSM 19729</strain>
    </source>
</reference>
<feature type="transmembrane region" description="Helical" evidence="1">
    <location>
        <begin position="147"/>
        <end position="172"/>
    </location>
</feature>
<name>A0A1M5IJN3_9FLAO</name>
<dbReference type="AlphaFoldDB" id="A0A1M5IJN3"/>
<keyword evidence="1" id="KW-0812">Transmembrane</keyword>